<dbReference type="EMBL" id="JANBUK010000572">
    <property type="protein sequence ID" value="KAJ2789459.1"/>
    <property type="molecule type" value="Genomic_DNA"/>
</dbReference>
<dbReference type="Proteomes" id="UP001140066">
    <property type="component" value="Unassembled WGS sequence"/>
</dbReference>
<name>A0ACC1KGK0_9FUNG</name>
<evidence type="ECO:0000313" key="2">
    <source>
        <dbReference type="Proteomes" id="UP001140066"/>
    </source>
</evidence>
<comment type="caution">
    <text evidence="1">The sequence shown here is derived from an EMBL/GenBank/DDBJ whole genome shotgun (WGS) entry which is preliminary data.</text>
</comment>
<keyword evidence="2" id="KW-1185">Reference proteome</keyword>
<gene>
    <name evidence="1" type="ORF">GGI18_002393</name>
</gene>
<accession>A0ACC1KGK0</accession>
<sequence>MLTTDKVKARAAELRHKIEQLLAGEDEAVVKEWNRELDAQRMHTLDLIRKKLVKAKAEEATATKEVAEADVKRIAVIEDLKTKKRTRLNAARETYQAAVAEVNSTYIAEETKVVNDSIADMEYLDQLAQATTAARDNLKEFAAKQGYDDRFRADIGMTTGTGI</sequence>
<reference evidence="1" key="1">
    <citation type="submission" date="2022-07" db="EMBL/GenBank/DDBJ databases">
        <title>Phylogenomic reconstructions and comparative analyses of Kickxellomycotina fungi.</title>
        <authorList>
            <person name="Reynolds N.K."/>
            <person name="Stajich J.E."/>
            <person name="Barry K."/>
            <person name="Grigoriev I.V."/>
            <person name="Crous P."/>
            <person name="Smith M.E."/>
        </authorList>
    </citation>
    <scope>NUCLEOTIDE SEQUENCE</scope>
    <source>
        <strain evidence="1">BCRC 34191</strain>
    </source>
</reference>
<proteinExistence type="predicted"/>
<evidence type="ECO:0000313" key="1">
    <source>
        <dbReference type="EMBL" id="KAJ2789459.1"/>
    </source>
</evidence>
<protein>
    <submittedName>
        <fullName evidence="1">Uncharacterized protein</fullName>
    </submittedName>
</protein>
<organism evidence="1 2">
    <name type="scientific">Coemansia linderi</name>
    <dbReference type="NCBI Taxonomy" id="2663919"/>
    <lineage>
        <taxon>Eukaryota</taxon>
        <taxon>Fungi</taxon>
        <taxon>Fungi incertae sedis</taxon>
        <taxon>Zoopagomycota</taxon>
        <taxon>Kickxellomycotina</taxon>
        <taxon>Kickxellomycetes</taxon>
        <taxon>Kickxellales</taxon>
        <taxon>Kickxellaceae</taxon>
        <taxon>Coemansia</taxon>
    </lineage>
</organism>